<dbReference type="WBParaSite" id="nRc.2.0.1.t36638-RA">
    <property type="protein sequence ID" value="nRc.2.0.1.t36638-RA"/>
    <property type="gene ID" value="nRc.2.0.1.g36638"/>
</dbReference>
<evidence type="ECO:0000313" key="2">
    <source>
        <dbReference type="WBParaSite" id="nRc.2.0.1.t36638-RA"/>
    </source>
</evidence>
<proteinExistence type="predicted"/>
<sequence>NCGRSGGGWSRPWAEYLDAPLTAVAHPAGDQKLQGLPIKCDLISSGLNGIISIMAAQKEWALNFTTSIAVCQNLPYGQWVTLQGSLAAKMFTNLFQYCADRDAKDTLEGV</sequence>
<dbReference type="AlphaFoldDB" id="A0A915KCX8"/>
<protein>
    <submittedName>
        <fullName evidence="2">Uncharacterized protein</fullName>
    </submittedName>
</protein>
<name>A0A915KCX8_ROMCU</name>
<evidence type="ECO:0000313" key="1">
    <source>
        <dbReference type="Proteomes" id="UP000887565"/>
    </source>
</evidence>
<accession>A0A915KCX8</accession>
<reference evidence="2" key="1">
    <citation type="submission" date="2022-11" db="UniProtKB">
        <authorList>
            <consortium name="WormBaseParasite"/>
        </authorList>
    </citation>
    <scope>IDENTIFICATION</scope>
</reference>
<organism evidence="1 2">
    <name type="scientific">Romanomermis culicivorax</name>
    <name type="common">Nematode worm</name>
    <dbReference type="NCBI Taxonomy" id="13658"/>
    <lineage>
        <taxon>Eukaryota</taxon>
        <taxon>Metazoa</taxon>
        <taxon>Ecdysozoa</taxon>
        <taxon>Nematoda</taxon>
        <taxon>Enoplea</taxon>
        <taxon>Dorylaimia</taxon>
        <taxon>Mermithida</taxon>
        <taxon>Mermithoidea</taxon>
        <taxon>Mermithidae</taxon>
        <taxon>Romanomermis</taxon>
    </lineage>
</organism>
<keyword evidence="1" id="KW-1185">Reference proteome</keyword>
<dbReference type="Proteomes" id="UP000887565">
    <property type="component" value="Unplaced"/>
</dbReference>